<organism evidence="3 4">
    <name type="scientific">Candidatus Microbacterium stercoravium</name>
    <dbReference type="NCBI Taxonomy" id="2838697"/>
    <lineage>
        <taxon>Bacteria</taxon>
        <taxon>Bacillati</taxon>
        <taxon>Actinomycetota</taxon>
        <taxon>Actinomycetes</taxon>
        <taxon>Micrococcales</taxon>
        <taxon>Microbacteriaceae</taxon>
        <taxon>Microbacterium</taxon>
    </lineage>
</organism>
<proteinExistence type="predicted"/>
<feature type="region of interest" description="Disordered" evidence="1">
    <location>
        <begin position="1"/>
        <end position="23"/>
    </location>
</feature>
<accession>A0A9D2H4Z1</accession>
<gene>
    <name evidence="3" type="ORF">H9800_01390</name>
</gene>
<dbReference type="SUPFAM" id="SSF89550">
    <property type="entry name" value="PHP domain-like"/>
    <property type="match status" value="1"/>
</dbReference>
<dbReference type="GO" id="GO:0035312">
    <property type="term" value="F:5'-3' DNA exonuclease activity"/>
    <property type="evidence" value="ECO:0007669"/>
    <property type="project" value="TreeGrafter"/>
</dbReference>
<dbReference type="InterPro" id="IPR016195">
    <property type="entry name" value="Pol/histidinol_Pase-like"/>
</dbReference>
<reference evidence="3" key="1">
    <citation type="journal article" date="2021" name="PeerJ">
        <title>Extensive microbial diversity within the chicken gut microbiome revealed by metagenomics and culture.</title>
        <authorList>
            <person name="Gilroy R."/>
            <person name="Ravi A."/>
            <person name="Getino M."/>
            <person name="Pursley I."/>
            <person name="Horton D.L."/>
            <person name="Alikhan N.F."/>
            <person name="Baker D."/>
            <person name="Gharbi K."/>
            <person name="Hall N."/>
            <person name="Watson M."/>
            <person name="Adriaenssens E.M."/>
            <person name="Foster-Nyarko E."/>
            <person name="Jarju S."/>
            <person name="Secka A."/>
            <person name="Antonio M."/>
            <person name="Oren A."/>
            <person name="Chaudhuri R.R."/>
            <person name="La Ragione R."/>
            <person name="Hildebrand F."/>
            <person name="Pallen M.J."/>
        </authorList>
    </citation>
    <scope>NUCLEOTIDE SEQUENCE</scope>
    <source>
        <strain evidence="3">ChiHjej8B7-3636</strain>
    </source>
</reference>
<feature type="domain" description="Polymerase/histidinol phosphatase N-terminal" evidence="2">
    <location>
        <begin position="9"/>
        <end position="74"/>
    </location>
</feature>
<evidence type="ECO:0000259" key="2">
    <source>
        <dbReference type="SMART" id="SM00481"/>
    </source>
</evidence>
<evidence type="ECO:0000313" key="4">
    <source>
        <dbReference type="Proteomes" id="UP000824220"/>
    </source>
</evidence>
<name>A0A9D2H4Z1_9MICO</name>
<sequence>MSLKIAGPADLHLHSDCSDGTEPPAEVVRRAHEAGLSTIALTDHDTVAGWDEAARASRAAGLVLLPGAEVSAKHRGMSVHVLAYLFDPDHTALSRTMARVRDDRVGRAERITRNLARDLPVTWDDVLAQCADDATIGRPHIADALIARGIVASREEAFAGPLHPASPYYVSHAAPTPVEVVEEVGRAGGVSIIAHPAGRGALPDGEIRSLIDAGLGGFELGHRENTPAGTARLQRYVDEHDLIVTGSSDYHGAGKPNRLGENTTDPAMVERIIRAATGSDPVV</sequence>
<dbReference type="CDD" id="cd07438">
    <property type="entry name" value="PHP_HisPPase_AMP"/>
    <property type="match status" value="1"/>
</dbReference>
<evidence type="ECO:0000256" key="1">
    <source>
        <dbReference type="SAM" id="MobiDB-lite"/>
    </source>
</evidence>
<dbReference type="InterPro" id="IPR004013">
    <property type="entry name" value="PHP_dom"/>
</dbReference>
<dbReference type="EMBL" id="DXAM01000021">
    <property type="protein sequence ID" value="HJA03501.1"/>
    <property type="molecule type" value="Genomic_DNA"/>
</dbReference>
<dbReference type="Gene3D" id="1.10.150.650">
    <property type="match status" value="1"/>
</dbReference>
<comment type="caution">
    <text evidence="3">The sequence shown here is derived from an EMBL/GenBank/DDBJ whole genome shotgun (WGS) entry which is preliminary data.</text>
</comment>
<dbReference type="AlphaFoldDB" id="A0A9D2H4Z1"/>
<evidence type="ECO:0000313" key="3">
    <source>
        <dbReference type="EMBL" id="HJA03501.1"/>
    </source>
</evidence>
<dbReference type="InterPro" id="IPR052018">
    <property type="entry name" value="PHP_domain"/>
</dbReference>
<dbReference type="Pfam" id="PF02811">
    <property type="entry name" value="PHP"/>
    <property type="match status" value="1"/>
</dbReference>
<dbReference type="SMART" id="SM00481">
    <property type="entry name" value="POLIIIAc"/>
    <property type="match status" value="1"/>
</dbReference>
<reference evidence="3" key="2">
    <citation type="submission" date="2021-04" db="EMBL/GenBank/DDBJ databases">
        <authorList>
            <person name="Gilroy R."/>
        </authorList>
    </citation>
    <scope>NUCLEOTIDE SEQUENCE</scope>
    <source>
        <strain evidence="3">ChiHjej8B7-3636</strain>
    </source>
</reference>
<dbReference type="PANTHER" id="PTHR42924:SF3">
    <property type="entry name" value="POLYMERASE_HISTIDINOL PHOSPHATASE N-TERMINAL DOMAIN-CONTAINING PROTEIN"/>
    <property type="match status" value="1"/>
</dbReference>
<protein>
    <submittedName>
        <fullName evidence="3">PHP domain-containing protein</fullName>
    </submittedName>
</protein>
<dbReference type="Gene3D" id="3.20.20.140">
    <property type="entry name" value="Metal-dependent hydrolases"/>
    <property type="match status" value="1"/>
</dbReference>
<dbReference type="GO" id="GO:0004534">
    <property type="term" value="F:5'-3' RNA exonuclease activity"/>
    <property type="evidence" value="ECO:0007669"/>
    <property type="project" value="TreeGrafter"/>
</dbReference>
<dbReference type="PANTHER" id="PTHR42924">
    <property type="entry name" value="EXONUCLEASE"/>
    <property type="match status" value="1"/>
</dbReference>
<dbReference type="Proteomes" id="UP000824220">
    <property type="component" value="Unassembled WGS sequence"/>
</dbReference>
<dbReference type="InterPro" id="IPR003141">
    <property type="entry name" value="Pol/His_phosphatase_N"/>
</dbReference>